<dbReference type="InterPro" id="IPR038883">
    <property type="entry name" value="AN11006-like"/>
</dbReference>
<protein>
    <submittedName>
        <fullName evidence="1">Uncharacterized protein</fullName>
    </submittedName>
</protein>
<accession>A0ABR1YCX4</accession>
<dbReference type="Proteomes" id="UP001492380">
    <property type="component" value="Unassembled WGS sequence"/>
</dbReference>
<evidence type="ECO:0000313" key="2">
    <source>
        <dbReference type="Proteomes" id="UP001492380"/>
    </source>
</evidence>
<evidence type="ECO:0000313" key="1">
    <source>
        <dbReference type="EMBL" id="KAK8225851.1"/>
    </source>
</evidence>
<reference evidence="1 2" key="1">
    <citation type="submission" date="2024-04" db="EMBL/GenBank/DDBJ databases">
        <title>Phyllosticta paracitricarpa is synonymous to the EU quarantine fungus P. citricarpa based on phylogenomic analyses.</title>
        <authorList>
            <consortium name="Lawrence Berkeley National Laboratory"/>
            <person name="Van Ingen-Buijs V.A."/>
            <person name="Van Westerhoven A.C."/>
            <person name="Haridas S."/>
            <person name="Skiadas P."/>
            <person name="Martin F."/>
            <person name="Groenewald J.Z."/>
            <person name="Crous P.W."/>
            <person name="Seidl M.F."/>
        </authorList>
    </citation>
    <scope>NUCLEOTIDE SEQUENCE [LARGE SCALE GENOMIC DNA]</scope>
    <source>
        <strain evidence="1 2">CBS 123374</strain>
    </source>
</reference>
<name>A0ABR1YCX4_9PEZI</name>
<organism evidence="1 2">
    <name type="scientific">Phyllosticta capitalensis</name>
    <dbReference type="NCBI Taxonomy" id="121624"/>
    <lineage>
        <taxon>Eukaryota</taxon>
        <taxon>Fungi</taxon>
        <taxon>Dikarya</taxon>
        <taxon>Ascomycota</taxon>
        <taxon>Pezizomycotina</taxon>
        <taxon>Dothideomycetes</taxon>
        <taxon>Dothideomycetes incertae sedis</taxon>
        <taxon>Botryosphaeriales</taxon>
        <taxon>Phyllostictaceae</taxon>
        <taxon>Phyllosticta</taxon>
    </lineage>
</organism>
<dbReference type="PANTHER" id="PTHR42085:SF1">
    <property type="entry name" value="F-BOX DOMAIN-CONTAINING PROTEIN"/>
    <property type="match status" value="1"/>
</dbReference>
<sequence length="386" mass="45165">MVRNVGKERPKSFWLRPIDFETWRVRSDRAIELRNFNESPFFSLPREIRNEIYRFALVNDEPVRFFADLCTSQERQFGREHHQVGGLTSIYLMNLFNNGFNIDAIEADDEDEYFGESIMYDVDGKLLINQFRVVRDSGWSGGGSKRHRAAGLFTVSRAVHRESMHTMYKETRFIFPDVYGFVGLQRFFQTIGHRSLAHLRKLTVHLPPWNFNKPMDHARSNIIYASARALGLREPGCKPRDRLLGAFRRVCDTILALNPGLQELDLIVAPYSAKHYEQVIAPANLSNDDDDDDEVVLRDADIFPVNKHRNPKYAARAEAEEHYLKQLSTLAPRLKVRFLALEYTTKRTPQLDEAKVEEYWRQVEQKCRKWGFEYVKLVDKTDWDDL</sequence>
<dbReference type="PANTHER" id="PTHR42085">
    <property type="entry name" value="F-BOX DOMAIN-CONTAINING PROTEIN"/>
    <property type="match status" value="1"/>
</dbReference>
<keyword evidence="2" id="KW-1185">Reference proteome</keyword>
<gene>
    <name evidence="1" type="ORF">HDK90DRAFT_536865</name>
</gene>
<comment type="caution">
    <text evidence="1">The sequence shown here is derived from an EMBL/GenBank/DDBJ whole genome shotgun (WGS) entry which is preliminary data.</text>
</comment>
<proteinExistence type="predicted"/>
<dbReference type="EMBL" id="JBBWRZ010000011">
    <property type="protein sequence ID" value="KAK8225851.1"/>
    <property type="molecule type" value="Genomic_DNA"/>
</dbReference>